<dbReference type="Pfam" id="PF00018">
    <property type="entry name" value="SH3_1"/>
    <property type="match status" value="1"/>
</dbReference>
<dbReference type="CDD" id="cd00174">
    <property type="entry name" value="SH3"/>
    <property type="match status" value="1"/>
</dbReference>
<dbReference type="SMART" id="SM00326">
    <property type="entry name" value="SH3"/>
    <property type="match status" value="1"/>
</dbReference>
<evidence type="ECO:0000259" key="6">
    <source>
        <dbReference type="PROSITE" id="PS50002"/>
    </source>
</evidence>
<accession>A0A1Y1UYV3</accession>
<feature type="domain" description="SH3" evidence="6">
    <location>
        <begin position="770"/>
        <end position="830"/>
    </location>
</feature>
<sequence>MNSLIIISILFSLFNYCNSLLILPFPDVAPTIASGDKISIPISNDKFIISNCAALGNSYLYTEDNERTEYSPVAYFRNGETLELYIPEINGDASKKFFVVVELPLAEAIIKTGSFNVSGGSAINLPKTDGCGKEVKFSNKETNIGSDVKSNESNNSNENNKESTENKPNNKDNIVENDNQNSSNILSAANTSTTTNNNQEEQGSNHAVIIACAGTSVVALVVISGFVFLRGKSYMKGDSDVSYTSLNYNNTYSPKPFNAVGGLYDNLTKSNDDFDRDYQLRCLNDVPSQVSYPVSLSDGSCVNMDKNTDIFEQTDDAPEVPEIPQELPITKHIVEEIVINPEKVLSETINSNAVSAVVTTASVALAINECGDLTIDKSNFVCEDSKLEKSNSTSSSGSCSTCSGSCSCSSCSSCSCSCSGKGSCSCSCTESSRFTSTINNESSLKLLSLDFNSTNGDTTRGYSVFVDKENDSKRMTNYTETNYDDSRRMTNYTETNYDDSRRMTNYTETNYDDSRRMTNYTETNYDDSRRNTAYTDYTEDSRRNTAYTDYTEDSRRNTAYTDYTEDSRRNTAYTDYTEDSRRNTAYTDYTTEDSRRNTAYTDYTTEDSRRNTAYTDYTTEDSRRNTAYTDYTEGSSYTNRDSRYSEYTSRDSRYSEYTEGSSYTSCSCSESDCDCSHRKSEYTTDYSSYTDSRRQTYTTTDYSSYTSDFCETQDASSDFPSKILPNTSIEPFGYSITNESLIAIQSKQNVMRDSICSLLPEVPIEGKPPKIDLEFIAQKDYQTSKSGELNVKTKDVLRVIESLDGGCYMVANANTGKSGKIPAYIISTLL</sequence>
<feature type="region of interest" description="Disordered" evidence="3">
    <location>
        <begin position="519"/>
        <end position="645"/>
    </location>
</feature>
<feature type="region of interest" description="Disordered" evidence="3">
    <location>
        <begin position="142"/>
        <end position="200"/>
    </location>
</feature>
<dbReference type="EMBL" id="MCFH01000059">
    <property type="protein sequence ID" value="ORX42841.1"/>
    <property type="molecule type" value="Genomic_DNA"/>
</dbReference>
<keyword evidence="1 2" id="KW-0728">SH3 domain</keyword>
<gene>
    <name evidence="7" type="ORF">BCR36DRAFT_361857</name>
</gene>
<evidence type="ECO:0000256" key="5">
    <source>
        <dbReference type="SAM" id="SignalP"/>
    </source>
</evidence>
<feature type="compositionally biased region" description="Low complexity" evidence="3">
    <location>
        <begin position="181"/>
        <end position="198"/>
    </location>
</feature>
<dbReference type="STRING" id="1754191.A0A1Y1UYV3"/>
<feature type="transmembrane region" description="Helical" evidence="4">
    <location>
        <begin position="207"/>
        <end position="229"/>
    </location>
</feature>
<organism evidence="7 8">
    <name type="scientific">Piromyces finnis</name>
    <dbReference type="NCBI Taxonomy" id="1754191"/>
    <lineage>
        <taxon>Eukaryota</taxon>
        <taxon>Fungi</taxon>
        <taxon>Fungi incertae sedis</taxon>
        <taxon>Chytridiomycota</taxon>
        <taxon>Chytridiomycota incertae sedis</taxon>
        <taxon>Neocallimastigomycetes</taxon>
        <taxon>Neocallimastigales</taxon>
        <taxon>Neocallimastigaceae</taxon>
        <taxon>Piromyces</taxon>
    </lineage>
</organism>
<keyword evidence="4" id="KW-1133">Transmembrane helix</keyword>
<keyword evidence="4" id="KW-0472">Membrane</keyword>
<dbReference type="SUPFAM" id="SSF50044">
    <property type="entry name" value="SH3-domain"/>
    <property type="match status" value="1"/>
</dbReference>
<feature type="signal peptide" evidence="5">
    <location>
        <begin position="1"/>
        <end position="19"/>
    </location>
</feature>
<dbReference type="PROSITE" id="PS50002">
    <property type="entry name" value="SH3"/>
    <property type="match status" value="1"/>
</dbReference>
<dbReference type="InterPro" id="IPR001452">
    <property type="entry name" value="SH3_domain"/>
</dbReference>
<keyword evidence="5" id="KW-0732">Signal</keyword>
<evidence type="ECO:0000256" key="2">
    <source>
        <dbReference type="PROSITE-ProRule" id="PRU00192"/>
    </source>
</evidence>
<keyword evidence="4" id="KW-0812">Transmembrane</keyword>
<dbReference type="InterPro" id="IPR036028">
    <property type="entry name" value="SH3-like_dom_sf"/>
</dbReference>
<feature type="compositionally biased region" description="Polar residues" evidence="3">
    <location>
        <begin position="625"/>
        <end position="639"/>
    </location>
</feature>
<dbReference type="Gene3D" id="2.30.30.40">
    <property type="entry name" value="SH3 Domains"/>
    <property type="match status" value="1"/>
</dbReference>
<dbReference type="AlphaFoldDB" id="A0A1Y1UYV3"/>
<evidence type="ECO:0000313" key="7">
    <source>
        <dbReference type="EMBL" id="ORX42841.1"/>
    </source>
</evidence>
<keyword evidence="8" id="KW-1185">Reference proteome</keyword>
<reference evidence="7 8" key="1">
    <citation type="submission" date="2016-08" db="EMBL/GenBank/DDBJ databases">
        <title>Genomes of anaerobic fungi encode conserved fungal cellulosomes for biomass hydrolysis.</title>
        <authorList>
            <consortium name="DOE Joint Genome Institute"/>
            <person name="Haitjema C.H."/>
            <person name="Gilmore S.P."/>
            <person name="Henske J.K."/>
            <person name="Solomon K.V."/>
            <person name="De Groot R."/>
            <person name="Kuo A."/>
            <person name="Mondo S.J."/>
            <person name="Salamov A.A."/>
            <person name="Labutti K."/>
            <person name="Zhao Z."/>
            <person name="Chiniquy J."/>
            <person name="Barry K."/>
            <person name="Brewer H.M."/>
            <person name="Purvine S.O."/>
            <person name="Wright A.T."/>
            <person name="Boxma B."/>
            <person name="Van Alen T."/>
            <person name="Hackstein J.H."/>
            <person name="Baker S.E."/>
            <person name="Grigoriev I.V."/>
            <person name="O'Malley M.A."/>
        </authorList>
    </citation>
    <scope>NUCLEOTIDE SEQUENCE [LARGE SCALE GENOMIC DNA]</scope>
    <source>
        <strain evidence="8">finn</strain>
    </source>
</reference>
<feature type="chain" id="PRO_5012937430" description="SH3 domain-containing protein" evidence="5">
    <location>
        <begin position="20"/>
        <end position="830"/>
    </location>
</feature>
<proteinExistence type="predicted"/>
<dbReference type="OrthoDB" id="2143687at2759"/>
<dbReference type="Proteomes" id="UP000193719">
    <property type="component" value="Unassembled WGS sequence"/>
</dbReference>
<comment type="caution">
    <text evidence="7">The sequence shown here is derived from an EMBL/GenBank/DDBJ whole genome shotgun (WGS) entry which is preliminary data.</text>
</comment>
<evidence type="ECO:0000256" key="3">
    <source>
        <dbReference type="SAM" id="MobiDB-lite"/>
    </source>
</evidence>
<evidence type="ECO:0000313" key="8">
    <source>
        <dbReference type="Proteomes" id="UP000193719"/>
    </source>
</evidence>
<name>A0A1Y1UYV3_9FUNG</name>
<protein>
    <recommendedName>
        <fullName evidence="6">SH3 domain-containing protein</fullName>
    </recommendedName>
</protein>
<feature type="compositionally biased region" description="Basic and acidic residues" evidence="3">
    <location>
        <begin position="159"/>
        <end position="174"/>
    </location>
</feature>
<evidence type="ECO:0000256" key="1">
    <source>
        <dbReference type="ARBA" id="ARBA00022443"/>
    </source>
</evidence>
<reference evidence="7 8" key="2">
    <citation type="submission" date="2016-08" db="EMBL/GenBank/DDBJ databases">
        <title>Pervasive Adenine N6-methylation of Active Genes in Fungi.</title>
        <authorList>
            <consortium name="DOE Joint Genome Institute"/>
            <person name="Mondo S.J."/>
            <person name="Dannebaum R.O."/>
            <person name="Kuo R.C."/>
            <person name="Labutti K."/>
            <person name="Haridas S."/>
            <person name="Kuo A."/>
            <person name="Salamov A."/>
            <person name="Ahrendt S.R."/>
            <person name="Lipzen A."/>
            <person name="Sullivan W."/>
            <person name="Andreopoulos W.B."/>
            <person name="Clum A."/>
            <person name="Lindquist E."/>
            <person name="Daum C."/>
            <person name="Ramamoorthy G.K."/>
            <person name="Gryganskyi A."/>
            <person name="Culley D."/>
            <person name="Magnuson J.K."/>
            <person name="James T.Y."/>
            <person name="O'Malley M.A."/>
            <person name="Stajich J.E."/>
            <person name="Spatafora J.W."/>
            <person name="Visel A."/>
            <person name="Grigoriev I.V."/>
        </authorList>
    </citation>
    <scope>NUCLEOTIDE SEQUENCE [LARGE SCALE GENOMIC DNA]</scope>
    <source>
        <strain evidence="8">finn</strain>
    </source>
</reference>
<evidence type="ECO:0000256" key="4">
    <source>
        <dbReference type="SAM" id="Phobius"/>
    </source>
</evidence>